<sequence>MKKYLLCAMMCVMTITSLVAQPRTSERKMWKTAKKQTREYVADGWKTDGLKPMSEYIFDTYLKLQDQNNQEIVGTVQGATSAKTLNQAKQWAYTSAIVEYGKQARMMLRGRLTEEFGAGLADSPSMDNFYEAYEALVVKEINGQIKKIFGIYRTKDDGTIDYRAYCLVNEETAAESRIRAYERLKEEYDFIRDNAEVVADFVRKGFEIDSF</sequence>
<dbReference type="EMBL" id="JADIMJ010000101">
    <property type="protein sequence ID" value="MBO8454401.1"/>
    <property type="molecule type" value="Genomic_DNA"/>
</dbReference>
<evidence type="ECO:0008006" key="4">
    <source>
        <dbReference type="Google" id="ProtNLM"/>
    </source>
</evidence>
<name>A0A940IG97_9BACT</name>
<keyword evidence="1" id="KW-0732">Signal</keyword>
<evidence type="ECO:0000313" key="3">
    <source>
        <dbReference type="Proteomes" id="UP000771749"/>
    </source>
</evidence>
<feature type="chain" id="PRO_5037933931" description="DUF4468 domain-containing protein" evidence="1">
    <location>
        <begin position="21"/>
        <end position="211"/>
    </location>
</feature>
<gene>
    <name evidence="2" type="ORF">IAC07_06755</name>
</gene>
<feature type="signal peptide" evidence="1">
    <location>
        <begin position="1"/>
        <end position="20"/>
    </location>
</feature>
<organism evidence="2 3">
    <name type="scientific">Candidatus Cryptobacteroides gallistercoris</name>
    <dbReference type="NCBI Taxonomy" id="2840765"/>
    <lineage>
        <taxon>Bacteria</taxon>
        <taxon>Pseudomonadati</taxon>
        <taxon>Bacteroidota</taxon>
        <taxon>Bacteroidia</taxon>
        <taxon>Bacteroidales</taxon>
        <taxon>Candidatus Cryptobacteroides</taxon>
    </lineage>
</organism>
<comment type="caution">
    <text evidence="2">The sequence shown here is derived from an EMBL/GenBank/DDBJ whole genome shotgun (WGS) entry which is preliminary data.</text>
</comment>
<reference evidence="2" key="2">
    <citation type="journal article" date="2021" name="PeerJ">
        <title>Extensive microbial diversity within the chicken gut microbiome revealed by metagenomics and culture.</title>
        <authorList>
            <person name="Gilroy R."/>
            <person name="Ravi A."/>
            <person name="Getino M."/>
            <person name="Pursley I."/>
            <person name="Horton D.L."/>
            <person name="Alikhan N.F."/>
            <person name="Baker D."/>
            <person name="Gharbi K."/>
            <person name="Hall N."/>
            <person name="Watson M."/>
            <person name="Adriaenssens E.M."/>
            <person name="Foster-Nyarko E."/>
            <person name="Jarju S."/>
            <person name="Secka A."/>
            <person name="Antonio M."/>
            <person name="Oren A."/>
            <person name="Chaudhuri R.R."/>
            <person name="La Ragione R."/>
            <person name="Hildebrand F."/>
            <person name="Pallen M.J."/>
        </authorList>
    </citation>
    <scope>NUCLEOTIDE SEQUENCE</scope>
    <source>
        <strain evidence="2">F1-3629</strain>
    </source>
</reference>
<reference evidence="2" key="1">
    <citation type="submission" date="2020-10" db="EMBL/GenBank/DDBJ databases">
        <authorList>
            <person name="Gilroy R."/>
        </authorList>
    </citation>
    <scope>NUCLEOTIDE SEQUENCE</scope>
    <source>
        <strain evidence="2">F1-3629</strain>
    </source>
</reference>
<proteinExistence type="predicted"/>
<dbReference type="Proteomes" id="UP000771749">
    <property type="component" value="Unassembled WGS sequence"/>
</dbReference>
<evidence type="ECO:0000313" key="2">
    <source>
        <dbReference type="EMBL" id="MBO8454401.1"/>
    </source>
</evidence>
<dbReference type="AlphaFoldDB" id="A0A940IG97"/>
<evidence type="ECO:0000256" key="1">
    <source>
        <dbReference type="SAM" id="SignalP"/>
    </source>
</evidence>
<accession>A0A940IG97</accession>
<protein>
    <recommendedName>
        <fullName evidence="4">DUF4468 domain-containing protein</fullName>
    </recommendedName>
</protein>